<keyword evidence="2" id="KW-0808">Transferase</keyword>
<organism evidence="6 7">
    <name type="scientific">Castilleja foliolosa</name>
    <dbReference type="NCBI Taxonomy" id="1961234"/>
    <lineage>
        <taxon>Eukaryota</taxon>
        <taxon>Viridiplantae</taxon>
        <taxon>Streptophyta</taxon>
        <taxon>Embryophyta</taxon>
        <taxon>Tracheophyta</taxon>
        <taxon>Spermatophyta</taxon>
        <taxon>Magnoliopsida</taxon>
        <taxon>eudicotyledons</taxon>
        <taxon>Gunneridae</taxon>
        <taxon>Pentapetalae</taxon>
        <taxon>asterids</taxon>
        <taxon>lamiids</taxon>
        <taxon>Lamiales</taxon>
        <taxon>Orobanchaceae</taxon>
        <taxon>Pedicularideae</taxon>
        <taxon>Castillejinae</taxon>
        <taxon>Castilleja</taxon>
    </lineage>
</organism>
<dbReference type="GO" id="GO:0016740">
    <property type="term" value="F:transferase activity"/>
    <property type="evidence" value="ECO:0007669"/>
    <property type="project" value="UniProtKB-KW"/>
</dbReference>
<dbReference type="SUPFAM" id="SSF56019">
    <property type="entry name" value="The spindle assembly checkpoint protein mad2"/>
    <property type="match status" value="1"/>
</dbReference>
<gene>
    <name evidence="6" type="ORF">CASFOL_023770</name>
</gene>
<name>A0ABD3CLG9_9LAMI</name>
<evidence type="ECO:0000256" key="2">
    <source>
        <dbReference type="ARBA" id="ARBA00022679"/>
    </source>
</evidence>
<dbReference type="Pfam" id="PF10408">
    <property type="entry name" value="Ufd2P_core"/>
    <property type="match status" value="1"/>
</dbReference>
<comment type="subcellular location">
    <subcellularLocation>
        <location evidence="1">Nucleus</location>
    </subcellularLocation>
</comment>
<evidence type="ECO:0000256" key="4">
    <source>
        <dbReference type="ARBA" id="ARBA00023242"/>
    </source>
</evidence>
<sequence>MEIGTKLMVEDFQTTVVIERDERGRQWRGNRRTLIWGVTQFRKTLIEEGNSKCAGTVVLVRDCLVLVDGIGWGAVRFLVPGHVDGGALKWSGLTTKFRLGGKILVPGPYYNLSLLRFHPYFWEIYKRLEFFEDVYHWIAYRSNVWEDINTQDTSQLYDDNDWHAKLDPKVPGIIENGFLKDGMEAYKFPGTTRKVGYLIRDFSTLLVFTRTIITIPFLLPEMVERVASMPNYFLLQIVGPQRKTLSLKDPEKYELRPKLLVKQDSGEVLETWNFTIETDSEVVEKGVSREKSDKEIMREIQAIMRQIASSITYLPCLDEPSYTDKDCVAPFTWIESDPKLIANQQMVKLHSFDTKIHKVDTLVSYKNDEWNES</sequence>
<dbReference type="AlphaFoldDB" id="A0ABD3CLG9"/>
<dbReference type="InterPro" id="IPR019474">
    <property type="entry name" value="Ub_conjug_fac_E4_core"/>
</dbReference>
<proteinExistence type="predicted"/>
<keyword evidence="4" id="KW-0539">Nucleus</keyword>
<dbReference type="EMBL" id="JAVIJP010000032">
    <property type="protein sequence ID" value="KAL3630786.1"/>
    <property type="molecule type" value="Genomic_DNA"/>
</dbReference>
<dbReference type="Proteomes" id="UP001632038">
    <property type="component" value="Unassembled WGS sequence"/>
</dbReference>
<protein>
    <recommendedName>
        <fullName evidence="5">Ubiquitin conjugation factor E4 core domain-containing protein</fullName>
    </recommendedName>
</protein>
<comment type="caution">
    <text evidence="6">The sequence shown here is derived from an EMBL/GenBank/DDBJ whole genome shotgun (WGS) entry which is preliminary data.</text>
</comment>
<dbReference type="PANTHER" id="PTHR11842">
    <property type="entry name" value="MITOTIC SPINDLE ASSEMBLY CHECKPOINT PROTEIN MAD2"/>
    <property type="match status" value="1"/>
</dbReference>
<dbReference type="Gene3D" id="3.30.900.10">
    <property type="entry name" value="HORMA domain"/>
    <property type="match status" value="1"/>
</dbReference>
<dbReference type="InterPro" id="IPR036570">
    <property type="entry name" value="HORMA_dom_sf"/>
</dbReference>
<feature type="domain" description="Ubiquitin conjugation factor E4 core" evidence="5">
    <location>
        <begin position="202"/>
        <end position="263"/>
    </location>
</feature>
<evidence type="ECO:0000259" key="5">
    <source>
        <dbReference type="Pfam" id="PF10408"/>
    </source>
</evidence>
<dbReference type="GO" id="GO:0005634">
    <property type="term" value="C:nucleus"/>
    <property type="evidence" value="ECO:0007669"/>
    <property type="project" value="UniProtKB-SubCell"/>
</dbReference>
<dbReference type="InterPro" id="IPR045091">
    <property type="entry name" value="Mad2-like"/>
</dbReference>
<keyword evidence="3" id="KW-0833">Ubl conjugation pathway</keyword>
<accession>A0ABD3CLG9</accession>
<dbReference type="PANTHER" id="PTHR11842:SF11">
    <property type="entry name" value="MITOTIC SPINDLE ASSEMBLY CHECKPOINT PROTEIN MAD2A"/>
    <property type="match status" value="1"/>
</dbReference>
<keyword evidence="7" id="KW-1185">Reference proteome</keyword>
<evidence type="ECO:0000313" key="7">
    <source>
        <dbReference type="Proteomes" id="UP001632038"/>
    </source>
</evidence>
<evidence type="ECO:0000256" key="1">
    <source>
        <dbReference type="ARBA" id="ARBA00004123"/>
    </source>
</evidence>
<reference evidence="7" key="1">
    <citation type="journal article" date="2024" name="IScience">
        <title>Strigolactones Initiate the Formation of Haustorium-like Structures in Castilleja.</title>
        <authorList>
            <person name="Buerger M."/>
            <person name="Peterson D."/>
            <person name="Chory J."/>
        </authorList>
    </citation>
    <scope>NUCLEOTIDE SEQUENCE [LARGE SCALE GENOMIC DNA]</scope>
</reference>
<evidence type="ECO:0000256" key="3">
    <source>
        <dbReference type="ARBA" id="ARBA00022786"/>
    </source>
</evidence>
<evidence type="ECO:0000313" key="6">
    <source>
        <dbReference type="EMBL" id="KAL3630786.1"/>
    </source>
</evidence>